<organism evidence="2 3">
    <name type="scientific">Chaetomium globosum (strain ATCC 6205 / CBS 148.51 / DSM 1962 / NBRC 6347 / NRRL 1970)</name>
    <name type="common">Soil fungus</name>
    <dbReference type="NCBI Taxonomy" id="306901"/>
    <lineage>
        <taxon>Eukaryota</taxon>
        <taxon>Fungi</taxon>
        <taxon>Dikarya</taxon>
        <taxon>Ascomycota</taxon>
        <taxon>Pezizomycotina</taxon>
        <taxon>Sordariomycetes</taxon>
        <taxon>Sordariomycetidae</taxon>
        <taxon>Sordariales</taxon>
        <taxon>Chaetomiaceae</taxon>
        <taxon>Chaetomium</taxon>
    </lineage>
</organism>
<dbReference type="VEuPathDB" id="FungiDB:CHGG_02883"/>
<dbReference type="RefSeq" id="XP_001229399.1">
    <property type="nucleotide sequence ID" value="XM_001229398.1"/>
</dbReference>
<evidence type="ECO:0008006" key="4">
    <source>
        <dbReference type="Google" id="ProtNLM"/>
    </source>
</evidence>
<evidence type="ECO:0000256" key="1">
    <source>
        <dbReference type="SAM" id="MobiDB-lite"/>
    </source>
</evidence>
<sequence>MDPILLVSRDELLEVQIEMKRLQHTQALHNERIKTLEKRQSGDAALRSAWNSAFPSALGGTPQHGPVRMPSNDLLEKLTEDQNKILGGLSLDAGDEPARRGAASRANSVRFDESALHGANPSGHSARHSGDFGVSRPGSSFGGHQMERTHSQKSDGRHSSAGQSNYSLYSGTSGRIGNLTLDHASVVNGQEADSALSLAGPPPGLHTLDILDPLPTIIRCWLHDDFTNAALLYGVVCTGSHKSTVEYSLLRDLDLTNNIHRDVDGTYRVTLPVYFAEGTVMPPNSPTTGVPPNITASFEVTGMDQQEPRDPSKRIRIFIGSYTLRHHHADILLTRNMMTLYGTDNNKVSVPFARPEDDAVFKNITTGNTVSSKRRLNAAAAVFVASGGSANGSSQGAKEGGTSGSDGMPSPTAPSSRPAETATTSAASESGAESEDPSGGVPGPTLTKPQIPESTEAKRRDSNSAIHTPWRHAATALGDNTAPLSGYQQPAPRAKPMMVLKSKSHNSTTRTGASYEPAPAPRPTAEQRRKPATEGGRWKKRSVSASALARPGEGKQPAGGAGKAPLAARTGNNPLGNASAFAWTTPKPKTPNGTE</sequence>
<feature type="region of interest" description="Disordered" evidence="1">
    <location>
        <begin position="387"/>
        <end position="595"/>
    </location>
</feature>
<dbReference type="OMA" id="VIDFDIV"/>
<dbReference type="STRING" id="306901.Q2HA71"/>
<keyword evidence="3" id="KW-1185">Reference proteome</keyword>
<feature type="compositionally biased region" description="Basic and acidic residues" evidence="1">
    <location>
        <begin position="145"/>
        <end position="158"/>
    </location>
</feature>
<evidence type="ECO:0000313" key="3">
    <source>
        <dbReference type="Proteomes" id="UP000001056"/>
    </source>
</evidence>
<dbReference type="InParanoid" id="Q2HA71"/>
<dbReference type="eggNOG" id="ENOG502RVVW">
    <property type="taxonomic scope" value="Eukaryota"/>
</dbReference>
<dbReference type="EMBL" id="CH408030">
    <property type="protein sequence ID" value="EAQ90948.1"/>
    <property type="molecule type" value="Genomic_DNA"/>
</dbReference>
<accession>Q2HA71</accession>
<feature type="compositionally biased region" description="Low complexity" evidence="1">
    <location>
        <begin position="409"/>
        <end position="431"/>
    </location>
</feature>
<gene>
    <name evidence="2" type="ORF">CHGG_02883</name>
</gene>
<dbReference type="GeneID" id="4389186"/>
<dbReference type="HOGENOM" id="CLU_019318_0_0_1"/>
<reference evidence="3" key="1">
    <citation type="journal article" date="2015" name="Genome Announc.">
        <title>Draft genome sequence of the cellulolytic fungus Chaetomium globosum.</title>
        <authorList>
            <person name="Cuomo C.A."/>
            <person name="Untereiner W.A."/>
            <person name="Ma L.-J."/>
            <person name="Grabherr M."/>
            <person name="Birren B.W."/>
        </authorList>
    </citation>
    <scope>NUCLEOTIDE SEQUENCE [LARGE SCALE GENOMIC DNA]</scope>
    <source>
        <strain evidence="3">ATCC 6205 / CBS 148.51 / DSM 1962 / NBRC 6347 / NRRL 1970</strain>
    </source>
</reference>
<evidence type="ECO:0000313" key="2">
    <source>
        <dbReference type="EMBL" id="EAQ90948.1"/>
    </source>
</evidence>
<protein>
    <recommendedName>
        <fullName evidence="4">Ubiquitin carboxyl-terminal hydrolase 19</fullName>
    </recommendedName>
</protein>
<feature type="compositionally biased region" description="Low complexity" evidence="1">
    <location>
        <begin position="387"/>
        <end position="397"/>
    </location>
</feature>
<proteinExistence type="predicted"/>
<dbReference type="AlphaFoldDB" id="Q2HA71"/>
<feature type="region of interest" description="Disordered" evidence="1">
    <location>
        <begin position="88"/>
        <end position="167"/>
    </location>
</feature>
<dbReference type="OrthoDB" id="5369841at2759"/>
<dbReference type="Proteomes" id="UP000001056">
    <property type="component" value="Unassembled WGS sequence"/>
</dbReference>
<name>Q2HA71_CHAGB</name>